<feature type="transmembrane region" description="Helical" evidence="1">
    <location>
        <begin position="63"/>
        <end position="87"/>
    </location>
</feature>
<dbReference type="AlphaFoldDB" id="A0A2X2IUS5"/>
<evidence type="ECO:0000313" key="2">
    <source>
        <dbReference type="EMBL" id="SPZ85947.1"/>
    </source>
</evidence>
<evidence type="ECO:0000313" key="3">
    <source>
        <dbReference type="Proteomes" id="UP000251241"/>
    </source>
</evidence>
<proteinExistence type="predicted"/>
<sequence length="91" mass="10700">MEYYNEATAVSSYSNAISSNFPETHNRTSFNVHDDLAGSANKVYYIANINSNRHYFFRRIDSLVRLIHFQFCRYFSLFFSIASTFVYNLNV</sequence>
<keyword evidence="1" id="KW-0812">Transmembrane</keyword>
<dbReference type="Proteomes" id="UP000251241">
    <property type="component" value="Unassembled WGS sequence"/>
</dbReference>
<evidence type="ECO:0000256" key="1">
    <source>
        <dbReference type="SAM" id="Phobius"/>
    </source>
</evidence>
<keyword evidence="1" id="KW-0472">Membrane</keyword>
<dbReference type="EMBL" id="UAUU01000008">
    <property type="protein sequence ID" value="SPZ85947.1"/>
    <property type="molecule type" value="Genomic_DNA"/>
</dbReference>
<protein>
    <submittedName>
        <fullName evidence="2">Uncharacterized protein</fullName>
    </submittedName>
</protein>
<accession>A0A2X2IUS5</accession>
<keyword evidence="1" id="KW-1133">Transmembrane helix</keyword>
<name>A0A2X2IUS5_SPHMU</name>
<gene>
    <name evidence="2" type="ORF">NCTC11343_02512</name>
</gene>
<organism evidence="2 3">
    <name type="scientific">Sphingobacterium multivorum</name>
    <dbReference type="NCBI Taxonomy" id="28454"/>
    <lineage>
        <taxon>Bacteria</taxon>
        <taxon>Pseudomonadati</taxon>
        <taxon>Bacteroidota</taxon>
        <taxon>Sphingobacteriia</taxon>
        <taxon>Sphingobacteriales</taxon>
        <taxon>Sphingobacteriaceae</taxon>
        <taxon>Sphingobacterium</taxon>
    </lineage>
</organism>
<reference evidence="2 3" key="1">
    <citation type="submission" date="2018-06" db="EMBL/GenBank/DDBJ databases">
        <authorList>
            <consortium name="Pathogen Informatics"/>
            <person name="Doyle S."/>
        </authorList>
    </citation>
    <scope>NUCLEOTIDE SEQUENCE [LARGE SCALE GENOMIC DNA]</scope>
    <source>
        <strain evidence="2 3">NCTC11343</strain>
    </source>
</reference>